<name>A0A6B3QXJ9_STRTE</name>
<organism evidence="2">
    <name type="scientific">Streptomyces tendae</name>
    <dbReference type="NCBI Taxonomy" id="1932"/>
    <lineage>
        <taxon>Bacteria</taxon>
        <taxon>Bacillati</taxon>
        <taxon>Actinomycetota</taxon>
        <taxon>Actinomycetes</taxon>
        <taxon>Kitasatosporales</taxon>
        <taxon>Streptomycetaceae</taxon>
        <taxon>Streptomyces</taxon>
    </lineage>
</organism>
<evidence type="ECO:0008006" key="3">
    <source>
        <dbReference type="Google" id="ProtNLM"/>
    </source>
</evidence>
<evidence type="ECO:0000256" key="1">
    <source>
        <dbReference type="SAM" id="MobiDB-lite"/>
    </source>
</evidence>
<protein>
    <recommendedName>
        <fullName evidence="3">Replication-relaxation</fullName>
    </recommendedName>
</protein>
<comment type="caution">
    <text evidence="2">The sequence shown here is derived from an EMBL/GenBank/DDBJ whole genome shotgun (WGS) entry which is preliminary data.</text>
</comment>
<dbReference type="AlphaFoldDB" id="A0A6B3QXJ9"/>
<dbReference type="InterPro" id="IPR025855">
    <property type="entry name" value="Replic_Relax"/>
</dbReference>
<accession>A0A6B3QXJ9</accession>
<feature type="region of interest" description="Disordered" evidence="1">
    <location>
        <begin position="326"/>
        <end position="353"/>
    </location>
</feature>
<proteinExistence type="predicted"/>
<feature type="compositionally biased region" description="Low complexity" evidence="1">
    <location>
        <begin position="326"/>
        <end position="343"/>
    </location>
</feature>
<dbReference type="Pfam" id="PF13814">
    <property type="entry name" value="Replic_Relax"/>
    <property type="match status" value="1"/>
</dbReference>
<reference evidence="2" key="1">
    <citation type="journal article" date="2020" name="Microorganisms">
        <title>Isolation, Genomic and Metabolomic Characterization of Streptomyces tendae VITAKN with Quorum Sensing Inhibitory Activity from Southern India.</title>
        <authorList>
            <person name="Ishaque N.M."/>
            <person name="Burgsdorf I."/>
            <person name="Limlingan Malit J.J."/>
            <person name="Saha S."/>
            <person name="Teta R."/>
            <person name="Ewe D."/>
            <person name="Kannabiran K."/>
            <person name="Hrouzek P."/>
            <person name="Steindler L."/>
            <person name="Costantino V."/>
            <person name="Saurav K."/>
        </authorList>
    </citation>
    <scope>NUCLEOTIDE SEQUENCE</scope>
    <source>
        <strain evidence="2">VITAKN</strain>
    </source>
</reference>
<sequence length="353" mass="38669">MRRPDNRVGAAVRGSGPLTYVDTASRDRLAVAVLAQYRMATTEQLHLILSPDVRIEQTRRRLVKLRGEGLIDRVTLPQAGRTRVWYATRYGAQVASEWPELRGRRPPRGAHDRTAVRLGVGHGLTVTETALAFLQDARRRGDLCQPLDWIPEVHHPLGGGEAVIPDALLYYRSHDTGAGGADRSGSEDSGSMLRAFVEVDRATMGPERLAAKLGAYARLHQYVPTPPPGTRRSLAVPEESWRRRYPLFPRLLFVLDGTGPAGIHTRIKALHAAARQPALTALLRDIPVLAASMTDLLRHGPAAPLWHPIGGPDQRVGWTQTMRALPGPTTATDPRATDPTTPGHNPVWGQLTT</sequence>
<gene>
    <name evidence="2" type="ORF">GUR47_38220</name>
</gene>
<evidence type="ECO:0000313" key="2">
    <source>
        <dbReference type="EMBL" id="NEV92472.1"/>
    </source>
</evidence>
<dbReference type="EMBL" id="JAAIFS010000015">
    <property type="protein sequence ID" value="NEV92472.1"/>
    <property type="molecule type" value="Genomic_DNA"/>
</dbReference>